<dbReference type="AlphaFoldDB" id="A0AAU9U1E8"/>
<name>A0AAU9U1E8_EUPED</name>
<protein>
    <submittedName>
        <fullName evidence="1">Uncharacterized protein</fullName>
    </submittedName>
</protein>
<organism evidence="1 2">
    <name type="scientific">Euphydryas editha</name>
    <name type="common">Edith's checkerspot</name>
    <dbReference type="NCBI Taxonomy" id="104508"/>
    <lineage>
        <taxon>Eukaryota</taxon>
        <taxon>Metazoa</taxon>
        <taxon>Ecdysozoa</taxon>
        <taxon>Arthropoda</taxon>
        <taxon>Hexapoda</taxon>
        <taxon>Insecta</taxon>
        <taxon>Pterygota</taxon>
        <taxon>Neoptera</taxon>
        <taxon>Endopterygota</taxon>
        <taxon>Lepidoptera</taxon>
        <taxon>Glossata</taxon>
        <taxon>Ditrysia</taxon>
        <taxon>Papilionoidea</taxon>
        <taxon>Nymphalidae</taxon>
        <taxon>Nymphalinae</taxon>
        <taxon>Euphydryas</taxon>
    </lineage>
</organism>
<gene>
    <name evidence="1" type="ORF">EEDITHA_LOCUS8746</name>
</gene>
<sequence>MRLSGRVESPLIAQSRCPLAVAINTRRTSAPVDFGQSFAGESVWLRGSGGGEREAATTRARRAAERTLRSEWVGFKAAEG</sequence>
<proteinExistence type="predicted"/>
<evidence type="ECO:0000313" key="2">
    <source>
        <dbReference type="Proteomes" id="UP001153954"/>
    </source>
</evidence>
<comment type="caution">
    <text evidence="1">The sequence shown here is derived from an EMBL/GenBank/DDBJ whole genome shotgun (WGS) entry which is preliminary data.</text>
</comment>
<reference evidence="1" key="1">
    <citation type="submission" date="2022-03" db="EMBL/GenBank/DDBJ databases">
        <authorList>
            <person name="Tunstrom K."/>
        </authorList>
    </citation>
    <scope>NUCLEOTIDE SEQUENCE</scope>
</reference>
<keyword evidence="2" id="KW-1185">Reference proteome</keyword>
<evidence type="ECO:0000313" key="1">
    <source>
        <dbReference type="EMBL" id="CAH2093043.1"/>
    </source>
</evidence>
<dbReference type="EMBL" id="CAKOGL010000012">
    <property type="protein sequence ID" value="CAH2093043.1"/>
    <property type="molecule type" value="Genomic_DNA"/>
</dbReference>
<accession>A0AAU9U1E8</accession>
<dbReference type="Proteomes" id="UP001153954">
    <property type="component" value="Unassembled WGS sequence"/>
</dbReference>